<feature type="signal peptide" evidence="1">
    <location>
        <begin position="1"/>
        <end position="29"/>
    </location>
</feature>
<gene>
    <name evidence="2" type="ORF">D2V04_16805</name>
</gene>
<organism evidence="2 3">
    <name type="scientific">Pelagerythrobacter aerophilus</name>
    <dbReference type="NCBI Taxonomy" id="2306995"/>
    <lineage>
        <taxon>Bacteria</taxon>
        <taxon>Pseudomonadati</taxon>
        <taxon>Pseudomonadota</taxon>
        <taxon>Alphaproteobacteria</taxon>
        <taxon>Sphingomonadales</taxon>
        <taxon>Erythrobacteraceae</taxon>
        <taxon>Pelagerythrobacter</taxon>
    </lineage>
</organism>
<feature type="chain" id="PRO_5019046661" evidence="1">
    <location>
        <begin position="30"/>
        <end position="242"/>
    </location>
</feature>
<evidence type="ECO:0000256" key="1">
    <source>
        <dbReference type="SAM" id="SignalP"/>
    </source>
</evidence>
<proteinExistence type="predicted"/>
<dbReference type="AlphaFoldDB" id="A0A418NDM7"/>
<dbReference type="EMBL" id="QXFK01000019">
    <property type="protein sequence ID" value="RIV75915.1"/>
    <property type="molecule type" value="Genomic_DNA"/>
</dbReference>
<keyword evidence="1" id="KW-0732">Signal</keyword>
<reference evidence="2 3" key="1">
    <citation type="submission" date="2018-08" db="EMBL/GenBank/DDBJ databases">
        <title>Altererythrobacter sp.Ery1 and Ery12, the genome sequencing of novel strains in genus Alterythrobacter.</title>
        <authorList>
            <person name="Cheng H."/>
            <person name="Wu Y.-H."/>
            <person name="Fang C."/>
            <person name="Xu X.-W."/>
        </authorList>
    </citation>
    <scope>NUCLEOTIDE SEQUENCE [LARGE SCALE GENOMIC DNA]</scope>
    <source>
        <strain evidence="2 3">Ery1</strain>
    </source>
</reference>
<accession>A0A418NDM7</accession>
<dbReference type="Proteomes" id="UP000285092">
    <property type="component" value="Unassembled WGS sequence"/>
</dbReference>
<keyword evidence="3" id="KW-1185">Reference proteome</keyword>
<evidence type="ECO:0000313" key="3">
    <source>
        <dbReference type="Proteomes" id="UP000285092"/>
    </source>
</evidence>
<comment type="caution">
    <text evidence="2">The sequence shown here is derived from an EMBL/GenBank/DDBJ whole genome shotgun (WGS) entry which is preliminary data.</text>
</comment>
<dbReference type="RefSeq" id="WP_119514838.1">
    <property type="nucleotide sequence ID" value="NZ_QXFK01000019.1"/>
</dbReference>
<sequence>MTMLLGCRSALAALALAIGMAASGVPVCAEVAEAARFAAPSEPMQLTRVLERELGDGAKITVARTWRVRFVAHADGYTVEGEQIAVEVDVPPRLAALAEVERKNPHAGPFPIALDKAGLIVGEGGADAAPIPGLEEAAKKYLEGAPPDRQAEAMRYVRAVQQAGAEMTSRWPEDLFYPVAVPRRDERMLPLPGSGSGTIDVSFDGVLASDRHRLATAVRRIETTVNGSTRASQETWRLEPLQ</sequence>
<dbReference type="OrthoDB" id="7508780at2"/>
<evidence type="ECO:0000313" key="2">
    <source>
        <dbReference type="EMBL" id="RIV75915.1"/>
    </source>
</evidence>
<protein>
    <submittedName>
        <fullName evidence="2">Uncharacterized protein</fullName>
    </submittedName>
</protein>
<name>A0A418NDM7_9SPHN</name>